<dbReference type="EMBL" id="JADYXP020000010">
    <property type="protein sequence ID" value="KAL0115893.1"/>
    <property type="molecule type" value="Genomic_DNA"/>
</dbReference>
<organism evidence="1 2">
    <name type="scientific">Cardiocondyla obscurior</name>
    <dbReference type="NCBI Taxonomy" id="286306"/>
    <lineage>
        <taxon>Eukaryota</taxon>
        <taxon>Metazoa</taxon>
        <taxon>Ecdysozoa</taxon>
        <taxon>Arthropoda</taxon>
        <taxon>Hexapoda</taxon>
        <taxon>Insecta</taxon>
        <taxon>Pterygota</taxon>
        <taxon>Neoptera</taxon>
        <taxon>Endopterygota</taxon>
        <taxon>Hymenoptera</taxon>
        <taxon>Apocrita</taxon>
        <taxon>Aculeata</taxon>
        <taxon>Formicoidea</taxon>
        <taxon>Formicidae</taxon>
        <taxon>Myrmicinae</taxon>
        <taxon>Cardiocondyla</taxon>
    </lineage>
</organism>
<evidence type="ECO:0000313" key="1">
    <source>
        <dbReference type="EMBL" id="KAL0115893.1"/>
    </source>
</evidence>
<keyword evidence="2" id="KW-1185">Reference proteome</keyword>
<proteinExistence type="predicted"/>
<protein>
    <submittedName>
        <fullName evidence="1">Uncharacterized protein</fullName>
    </submittedName>
</protein>
<dbReference type="AlphaFoldDB" id="A0AAW2FKD7"/>
<evidence type="ECO:0000313" key="2">
    <source>
        <dbReference type="Proteomes" id="UP001430953"/>
    </source>
</evidence>
<reference evidence="1 2" key="1">
    <citation type="submission" date="2023-03" db="EMBL/GenBank/DDBJ databases">
        <title>High recombination rates correlate with genetic variation in Cardiocondyla obscurior ants.</title>
        <authorList>
            <person name="Errbii M."/>
        </authorList>
    </citation>
    <scope>NUCLEOTIDE SEQUENCE [LARGE SCALE GENOMIC DNA]</scope>
    <source>
        <strain evidence="1">Alpha-2009</strain>
        <tissue evidence="1">Whole body</tissue>
    </source>
</reference>
<accession>A0AAW2FKD7</accession>
<comment type="caution">
    <text evidence="1">The sequence shown here is derived from an EMBL/GenBank/DDBJ whole genome shotgun (WGS) entry which is preliminary data.</text>
</comment>
<gene>
    <name evidence="1" type="ORF">PUN28_011047</name>
</gene>
<sequence length="128" mass="14449">MTRVSPHYPHLREDYPPAVALCASAASLSAREECGKRLPRILRGRPFARMPFSRPHDTTRDTPLSLLVSTRIRLWIQVNHLALPRSQTGLKQIRSKTRAADIVLRRNYANVKRAKSLSTLLLISGQGQ</sequence>
<name>A0AAW2FKD7_9HYME</name>
<dbReference type="Proteomes" id="UP001430953">
    <property type="component" value="Unassembled WGS sequence"/>
</dbReference>